<gene>
    <name evidence="3" type="ORF">A2024_07320</name>
</gene>
<evidence type="ECO:0000313" key="3">
    <source>
        <dbReference type="EMBL" id="OGF13578.1"/>
    </source>
</evidence>
<evidence type="ECO:0000259" key="2">
    <source>
        <dbReference type="Pfam" id="PF02517"/>
    </source>
</evidence>
<proteinExistence type="predicted"/>
<name>A0A1F5RGR8_9BACT</name>
<feature type="transmembrane region" description="Helical" evidence="1">
    <location>
        <begin position="134"/>
        <end position="151"/>
    </location>
</feature>
<accession>A0A1F5RGR8</accession>
<feature type="transmembrane region" description="Helical" evidence="1">
    <location>
        <begin position="92"/>
        <end position="114"/>
    </location>
</feature>
<evidence type="ECO:0000313" key="4">
    <source>
        <dbReference type="Proteomes" id="UP000177230"/>
    </source>
</evidence>
<feature type="domain" description="CAAX prenyl protease 2/Lysostaphin resistance protein A-like" evidence="2">
    <location>
        <begin position="139"/>
        <end position="229"/>
    </location>
</feature>
<comment type="caution">
    <text evidence="3">The sequence shown here is derived from an EMBL/GenBank/DDBJ whole genome shotgun (WGS) entry which is preliminary data.</text>
</comment>
<organism evidence="3 4">
    <name type="scientific">Candidatus Edwardsbacteria bacterium GWF2_54_11</name>
    <dbReference type="NCBI Taxonomy" id="1817851"/>
    <lineage>
        <taxon>Bacteria</taxon>
        <taxon>Candidatus Edwardsiibacteriota</taxon>
    </lineage>
</organism>
<sequence>MKKPAVRNAIYLSIGIIAIGWIQKIFNFLSTKPSLAEQLGLKVKLSENLSQASLYIVTVGMLTFLLVYYLLKLTNENFGSLGFNKNKLGRQIAIGALFGIGIFALDTFLISPILEALLPNAAAEGENIKYLFSNLYYIPILLFMAIFKGGFLEEIWRIFVLTRFEKAFKTAGLIFALIFFSAMFGLGHAYQGTSGIISTAILGLLNGLVYLRKRNAMEAVTAHAVFDVVALTLGFILYHGK</sequence>
<keyword evidence="1" id="KW-0812">Transmembrane</keyword>
<feature type="transmembrane region" description="Helical" evidence="1">
    <location>
        <begin position="196"/>
        <end position="212"/>
    </location>
</feature>
<keyword evidence="1" id="KW-0472">Membrane</keyword>
<feature type="transmembrane region" description="Helical" evidence="1">
    <location>
        <begin position="49"/>
        <end position="71"/>
    </location>
</feature>
<dbReference type="GO" id="GO:0080120">
    <property type="term" value="P:CAAX-box protein maturation"/>
    <property type="evidence" value="ECO:0007669"/>
    <property type="project" value="UniProtKB-ARBA"/>
</dbReference>
<feature type="transmembrane region" description="Helical" evidence="1">
    <location>
        <begin position="171"/>
        <end position="190"/>
    </location>
</feature>
<protein>
    <recommendedName>
        <fullName evidence="2">CAAX prenyl protease 2/Lysostaphin resistance protein A-like domain-containing protein</fullName>
    </recommendedName>
</protein>
<evidence type="ECO:0000256" key="1">
    <source>
        <dbReference type="SAM" id="Phobius"/>
    </source>
</evidence>
<dbReference type="InterPro" id="IPR003675">
    <property type="entry name" value="Rce1/LyrA-like_dom"/>
</dbReference>
<feature type="transmembrane region" description="Helical" evidence="1">
    <location>
        <begin position="9"/>
        <end position="29"/>
    </location>
</feature>
<feature type="transmembrane region" description="Helical" evidence="1">
    <location>
        <begin position="219"/>
        <end position="238"/>
    </location>
</feature>
<keyword evidence="1" id="KW-1133">Transmembrane helix</keyword>
<dbReference type="AlphaFoldDB" id="A0A1F5RGR8"/>
<dbReference type="Proteomes" id="UP000177230">
    <property type="component" value="Unassembled WGS sequence"/>
</dbReference>
<dbReference type="GO" id="GO:0004175">
    <property type="term" value="F:endopeptidase activity"/>
    <property type="evidence" value="ECO:0007669"/>
    <property type="project" value="UniProtKB-ARBA"/>
</dbReference>
<reference evidence="3 4" key="1">
    <citation type="journal article" date="2016" name="Nat. Commun.">
        <title>Thousands of microbial genomes shed light on interconnected biogeochemical processes in an aquifer system.</title>
        <authorList>
            <person name="Anantharaman K."/>
            <person name="Brown C.T."/>
            <person name="Hug L.A."/>
            <person name="Sharon I."/>
            <person name="Castelle C.J."/>
            <person name="Probst A.J."/>
            <person name="Thomas B.C."/>
            <person name="Singh A."/>
            <person name="Wilkins M.J."/>
            <person name="Karaoz U."/>
            <person name="Brodie E.L."/>
            <person name="Williams K.H."/>
            <person name="Hubbard S.S."/>
            <person name="Banfield J.F."/>
        </authorList>
    </citation>
    <scope>NUCLEOTIDE SEQUENCE [LARGE SCALE GENOMIC DNA]</scope>
</reference>
<dbReference type="EMBL" id="MFFM01000015">
    <property type="protein sequence ID" value="OGF13578.1"/>
    <property type="molecule type" value="Genomic_DNA"/>
</dbReference>
<dbReference type="Pfam" id="PF02517">
    <property type="entry name" value="Rce1-like"/>
    <property type="match status" value="1"/>
</dbReference>